<dbReference type="Proteomes" id="UP000177870">
    <property type="component" value="Chromosome"/>
</dbReference>
<evidence type="ECO:0000313" key="2">
    <source>
        <dbReference type="EMBL" id="AOX01950.1"/>
    </source>
</evidence>
<proteinExistence type="predicted"/>
<dbReference type="OrthoDB" id="2379922at2"/>
<gene>
    <name evidence="2" type="ORF">BJP34_23205</name>
</gene>
<dbReference type="InterPro" id="IPR003776">
    <property type="entry name" value="YcaO-like_dom"/>
</dbReference>
<dbReference type="Gene3D" id="3.30.40.250">
    <property type="match status" value="1"/>
</dbReference>
<dbReference type="PANTHER" id="PTHR37809:SF1">
    <property type="entry name" value="RIBOSOMAL PROTEIN S12 METHYLTHIOTRANSFERASE ACCESSORY FACTOR YCAO"/>
    <property type="match status" value="1"/>
</dbReference>
<accession>A0A1D8TWC4</accession>
<dbReference type="InterPro" id="IPR022291">
    <property type="entry name" value="Bacteriocin_synth_cyclodeHase"/>
</dbReference>
<name>A0A1D8TWC4_9CYAN</name>
<dbReference type="NCBIfam" id="TIGR00702">
    <property type="entry name" value="YcaO-type kinase domain"/>
    <property type="match status" value="1"/>
</dbReference>
<dbReference type="Gene3D" id="3.30.160.660">
    <property type="match status" value="1"/>
</dbReference>
<protein>
    <submittedName>
        <fullName evidence="2">Adenylate cyclase</fullName>
    </submittedName>
</protein>
<dbReference type="PANTHER" id="PTHR37809">
    <property type="entry name" value="RIBOSOMAL PROTEIN S12 METHYLTHIOTRANSFERASE ACCESSORY FACTOR YCAO"/>
    <property type="match status" value="1"/>
</dbReference>
<organism evidence="2 3">
    <name type="scientific">Moorena producens PAL-8-15-08-1</name>
    <dbReference type="NCBI Taxonomy" id="1458985"/>
    <lineage>
        <taxon>Bacteria</taxon>
        <taxon>Bacillati</taxon>
        <taxon>Cyanobacteriota</taxon>
        <taxon>Cyanophyceae</taxon>
        <taxon>Coleofasciculales</taxon>
        <taxon>Coleofasciculaceae</taxon>
        <taxon>Moorena</taxon>
    </lineage>
</organism>
<dbReference type="Gene3D" id="3.90.930.60">
    <property type="match status" value="1"/>
</dbReference>
<dbReference type="Gene3D" id="3.30.1330.230">
    <property type="match status" value="2"/>
</dbReference>
<dbReference type="PROSITE" id="PS51664">
    <property type="entry name" value="YCAO"/>
    <property type="match status" value="1"/>
</dbReference>
<dbReference type="KEGG" id="mpro:BJP34_23205"/>
<dbReference type="EMBL" id="CP017599">
    <property type="protein sequence ID" value="AOX01950.1"/>
    <property type="molecule type" value="Genomic_DNA"/>
</dbReference>
<feature type="domain" description="YcaO" evidence="1">
    <location>
        <begin position="460"/>
        <end position="826"/>
    </location>
</feature>
<sequence>MEPLLQIRPHYRVEIIQPNHVYLLAENATHALTGEFYCHLMPLLDGQYTYEEICERLTEHADRDQVAYVIENLYDKGYIAAKVPELSEAAAAFWSLLGVEPQTAYDCLRQVVVYVTAVGNVSTQPLTDKLTTVGIQTQPWTGKPPVTDLPTLLVVLTDDYLQPELAEINQVALDTNQPWLLAKPMGGLLWFGPIFEPGITGCWQCLAHRLRGNREVEASVLKQKQKTGSVGEVGNREQGTAMQRGLGGFPHERLHQDGNRGAHKQAPLTPQSWGEQAQQASQLKGESVEFGQVNGCLPTSNAFLSSTLETGLNLVTTEVAKWIVQLGVEESANLATLVGKVITFNQTNLSTETHQLSHRPQCAACGNPQLLSDRAHQPVSLVNRKKQYTTDGGHRAFTPDQTLKRYQHLVSPITGVVSALIRSSDPDSALLHTYHAIHSYGAATNNLNRLRRLLGHKSAGKGKTDRQAKASGFCEAVERYSSIYHGDEPRIVSTLGELGDTAIAPEQVMQFSEYQYAHRETLNQARVDHNWVPQRFDSSQAIEWTPVWSLVTQTHSYLPTAFCYYNYPPSKDHHFCSADSNGNAAGNTLEEAILQGFMELVERDSVAIWWYNCLQCPGVDLASFDDPYLVELQQLYRDRKRDLWVLDITSDLGIPAFAAISARTDQEQEGIIAGFGAHLDPRIAILRAVTEMNQLGFYVDEVEPSETGAWEEWNNHNLNRKDHPYMVPNTDIPLKLYSDYGQQWSDDIYEDVMTCVNIAQSAGMETLVLDQTRPDIGLNVVKVIVPGMRHFWARFAPGRLYDVPVNLGLLAEPLREDQLNPIPMIL</sequence>
<evidence type="ECO:0000259" key="1">
    <source>
        <dbReference type="PROSITE" id="PS51664"/>
    </source>
</evidence>
<dbReference type="Pfam" id="PF02624">
    <property type="entry name" value="YcaO"/>
    <property type="match status" value="1"/>
</dbReference>
<dbReference type="NCBIfam" id="TIGR03604">
    <property type="entry name" value="TOMM_cyclo_SagD"/>
    <property type="match status" value="1"/>
</dbReference>
<evidence type="ECO:0000313" key="3">
    <source>
        <dbReference type="Proteomes" id="UP000177870"/>
    </source>
</evidence>
<dbReference type="AlphaFoldDB" id="A0A1D8TWC4"/>
<dbReference type="NCBIfam" id="TIGR03882">
    <property type="entry name" value="cyclo_dehyd_2"/>
    <property type="match status" value="2"/>
</dbReference>
<dbReference type="InterPro" id="IPR027624">
    <property type="entry name" value="TOMM_cyclo_SagD"/>
</dbReference>
<reference evidence="3" key="1">
    <citation type="submission" date="2016-10" db="EMBL/GenBank/DDBJ databases">
        <title>Comparative genomics uncovers the prolific and rare metabolic potential of the cyanobacterial genus Moorea.</title>
        <authorList>
            <person name="Leao T."/>
            <person name="Castelao G."/>
            <person name="Korobeynikov A."/>
            <person name="Monroe E.A."/>
            <person name="Podell S."/>
            <person name="Glukhov E."/>
            <person name="Allen E."/>
            <person name="Gerwick W.H."/>
            <person name="Gerwick L."/>
        </authorList>
    </citation>
    <scope>NUCLEOTIDE SEQUENCE [LARGE SCALE GENOMIC DNA]</scope>
    <source>
        <strain evidence="3">PAL-8-15-08-1</strain>
    </source>
</reference>
<dbReference type="STRING" id="1458985.BJP34_23205"/>
<dbReference type="InterPro" id="IPR049274">
    <property type="entry name" value="LynD/TruD_wHTH-like"/>
</dbReference>
<dbReference type="Pfam" id="PF21084">
    <property type="entry name" value="WHD_DUF4423_like"/>
    <property type="match status" value="1"/>
</dbReference>
<dbReference type="Gene3D" id="3.40.50.720">
    <property type="entry name" value="NAD(P)-binding Rossmann-like Domain"/>
    <property type="match status" value="2"/>
</dbReference>
<dbReference type="RefSeq" id="WP_070394377.1">
    <property type="nucleotide sequence ID" value="NZ_CP017599.1"/>
</dbReference>